<dbReference type="OrthoDB" id="4368225at2"/>
<keyword evidence="3" id="KW-1003">Cell membrane</keyword>
<dbReference type="Pfam" id="PF07690">
    <property type="entry name" value="MFS_1"/>
    <property type="match status" value="1"/>
</dbReference>
<evidence type="ECO:0000313" key="11">
    <source>
        <dbReference type="EMBL" id="SIS21281.1"/>
    </source>
</evidence>
<feature type="transmembrane region" description="Helical" evidence="9">
    <location>
        <begin position="307"/>
        <end position="327"/>
    </location>
</feature>
<dbReference type="PANTHER" id="PTHR23513">
    <property type="entry name" value="INTEGRAL MEMBRANE EFFLUX PROTEIN-RELATED"/>
    <property type="match status" value="1"/>
</dbReference>
<dbReference type="Proteomes" id="UP000186218">
    <property type="component" value="Unassembled WGS sequence"/>
</dbReference>
<feature type="transmembrane region" description="Helical" evidence="9">
    <location>
        <begin position="281"/>
        <end position="301"/>
    </location>
</feature>
<evidence type="ECO:0000256" key="2">
    <source>
        <dbReference type="ARBA" id="ARBA00022448"/>
    </source>
</evidence>
<dbReference type="GO" id="GO:0005886">
    <property type="term" value="C:plasma membrane"/>
    <property type="evidence" value="ECO:0007669"/>
    <property type="project" value="UniProtKB-SubCell"/>
</dbReference>
<feature type="transmembrane region" description="Helical" evidence="9">
    <location>
        <begin position="164"/>
        <end position="185"/>
    </location>
</feature>
<evidence type="ECO:0000256" key="9">
    <source>
        <dbReference type="SAM" id="Phobius"/>
    </source>
</evidence>
<feature type="transmembrane region" description="Helical" evidence="9">
    <location>
        <begin position="217"/>
        <end position="239"/>
    </location>
</feature>
<dbReference type="AlphaFoldDB" id="A0A1N7H918"/>
<name>A0A1N7H918_9NOCA</name>
<keyword evidence="5 9" id="KW-1133">Transmembrane helix</keyword>
<comment type="subcellular location">
    <subcellularLocation>
        <location evidence="1">Cell inner membrane</location>
        <topology evidence="1">Multi-pass membrane protein</topology>
    </subcellularLocation>
</comment>
<feature type="transmembrane region" description="Helical" evidence="9">
    <location>
        <begin position="347"/>
        <end position="370"/>
    </location>
</feature>
<sequence>MSSLFGVRDYRHLFAAQVVALFGTGLATVALGLLAYELAAGRAAAVLGTALALKMVTYVVVAPVVAAHADRVPRRLLLVGLDLVRLGVVVLLPFVTEVWQVYALVVVLQSASAAFTPTFQAVLPDLLPDEGQYTRALSYSQLASTMETLLSPLLAALVVSVVSFHWLFVGTAVGFAMSAVMVVTSRIPDATPSRRDGAVERTVAGLRIFLATPRLRGLLGTDLAVAAVGSIVLVDTVTYVRQTLGGSSSDVALLLACNGIGVIIAAVLVPRVVDRAGDRGVMLTGCAVLTTAAIAAVGLSTATAGTWRWPAVAVIWMIVGAGTGLVLTPTGRVLRRSSADTDRAAVFAAQFSLSHACWLVGYPIAGWVATGAGYPLTWSILLCLTVVGTVVAARCWPRSDPSALPHVHTSDAGPGHLVGAESTSAGHWRHTHDFVIDAEHRHWPRSAA</sequence>
<proteinExistence type="inferred from homology"/>
<evidence type="ECO:0000256" key="8">
    <source>
        <dbReference type="ARBA" id="ARBA00040914"/>
    </source>
</evidence>
<keyword evidence="6 9" id="KW-0472">Membrane</keyword>
<dbReference type="InterPro" id="IPR020846">
    <property type="entry name" value="MFS_dom"/>
</dbReference>
<keyword evidence="4 9" id="KW-0812">Transmembrane</keyword>
<evidence type="ECO:0000259" key="10">
    <source>
        <dbReference type="PROSITE" id="PS50850"/>
    </source>
</evidence>
<comment type="similarity">
    <text evidence="7">Belongs to the major facilitator superfamily. Drug:H(+) antiporter-3 (DHA3) (TC 2.A.1.21) family.</text>
</comment>
<dbReference type="Gene3D" id="1.20.1250.20">
    <property type="entry name" value="MFS general substrate transporter like domains"/>
    <property type="match status" value="1"/>
</dbReference>
<evidence type="ECO:0000313" key="12">
    <source>
        <dbReference type="Proteomes" id="UP000186218"/>
    </source>
</evidence>
<feature type="transmembrane region" description="Helical" evidence="9">
    <location>
        <begin position="42"/>
        <end position="64"/>
    </location>
</feature>
<dbReference type="PROSITE" id="PS50850">
    <property type="entry name" value="MFS"/>
    <property type="match status" value="1"/>
</dbReference>
<dbReference type="GO" id="GO:0022857">
    <property type="term" value="F:transmembrane transporter activity"/>
    <property type="evidence" value="ECO:0007669"/>
    <property type="project" value="InterPro"/>
</dbReference>
<evidence type="ECO:0000256" key="6">
    <source>
        <dbReference type="ARBA" id="ARBA00023136"/>
    </source>
</evidence>
<feature type="transmembrane region" description="Helical" evidence="9">
    <location>
        <begin position="12"/>
        <end position="36"/>
    </location>
</feature>
<evidence type="ECO:0000256" key="5">
    <source>
        <dbReference type="ARBA" id="ARBA00022989"/>
    </source>
</evidence>
<feature type="domain" description="Major facilitator superfamily (MFS) profile" evidence="10">
    <location>
        <begin position="9"/>
        <end position="400"/>
    </location>
</feature>
<evidence type="ECO:0000256" key="4">
    <source>
        <dbReference type="ARBA" id="ARBA00022692"/>
    </source>
</evidence>
<accession>A0A1N7H918</accession>
<dbReference type="InterPro" id="IPR036259">
    <property type="entry name" value="MFS_trans_sf"/>
</dbReference>
<dbReference type="PANTHER" id="PTHR23513:SF9">
    <property type="entry name" value="ENTEROBACTIN EXPORTER ENTS"/>
    <property type="match status" value="1"/>
</dbReference>
<dbReference type="EMBL" id="FTNT01000013">
    <property type="protein sequence ID" value="SIS21281.1"/>
    <property type="molecule type" value="Genomic_DNA"/>
</dbReference>
<gene>
    <name evidence="11" type="ORF">SAMN05445060_3716</name>
</gene>
<reference evidence="11 12" key="1">
    <citation type="submission" date="2017-01" db="EMBL/GenBank/DDBJ databases">
        <authorList>
            <person name="Mah S.A."/>
            <person name="Swanson W.J."/>
            <person name="Moy G.W."/>
            <person name="Vacquier V.D."/>
        </authorList>
    </citation>
    <scope>NUCLEOTIDE SEQUENCE [LARGE SCALE GENOMIC DNA]</scope>
    <source>
        <strain evidence="11 12">CPCC 203464</strain>
    </source>
</reference>
<dbReference type="InterPro" id="IPR011701">
    <property type="entry name" value="MFS"/>
</dbReference>
<evidence type="ECO:0000256" key="1">
    <source>
        <dbReference type="ARBA" id="ARBA00004429"/>
    </source>
</evidence>
<dbReference type="STRING" id="1344003.SAMN05445060_3716"/>
<dbReference type="SUPFAM" id="SSF103473">
    <property type="entry name" value="MFS general substrate transporter"/>
    <property type="match status" value="1"/>
</dbReference>
<feature type="transmembrane region" description="Helical" evidence="9">
    <location>
        <begin position="376"/>
        <end position="396"/>
    </location>
</feature>
<evidence type="ECO:0000256" key="3">
    <source>
        <dbReference type="ARBA" id="ARBA00022475"/>
    </source>
</evidence>
<protein>
    <recommendedName>
        <fullName evidence="8">Multidrug efflux pump Tap</fullName>
    </recommendedName>
</protein>
<organism evidence="11 12">
    <name type="scientific">Williamsia sterculiae</name>
    <dbReference type="NCBI Taxonomy" id="1344003"/>
    <lineage>
        <taxon>Bacteria</taxon>
        <taxon>Bacillati</taxon>
        <taxon>Actinomycetota</taxon>
        <taxon>Actinomycetes</taxon>
        <taxon>Mycobacteriales</taxon>
        <taxon>Nocardiaceae</taxon>
        <taxon>Williamsia</taxon>
    </lineage>
</organism>
<evidence type="ECO:0000256" key="7">
    <source>
        <dbReference type="ARBA" id="ARBA00038075"/>
    </source>
</evidence>
<keyword evidence="12" id="KW-1185">Reference proteome</keyword>
<dbReference type="RefSeq" id="WP_076482525.1">
    <property type="nucleotide sequence ID" value="NZ_FTNT01000013.1"/>
</dbReference>
<feature type="transmembrane region" description="Helical" evidence="9">
    <location>
        <begin position="251"/>
        <end position="269"/>
    </location>
</feature>
<keyword evidence="2" id="KW-0813">Transport</keyword>
<dbReference type="CDD" id="cd06173">
    <property type="entry name" value="MFS_MefA_like"/>
    <property type="match status" value="1"/>
</dbReference>